<dbReference type="PROSITE" id="PS00108">
    <property type="entry name" value="PROTEIN_KINASE_ST"/>
    <property type="match status" value="1"/>
</dbReference>
<dbReference type="PROSITE" id="PS00107">
    <property type="entry name" value="PROTEIN_KINASE_ATP"/>
    <property type="match status" value="1"/>
</dbReference>
<feature type="domain" description="Protein kinase" evidence="9">
    <location>
        <begin position="15"/>
        <end position="293"/>
    </location>
</feature>
<evidence type="ECO:0000256" key="7">
    <source>
        <dbReference type="PROSITE-ProRule" id="PRU10141"/>
    </source>
</evidence>
<comment type="caution">
    <text evidence="10">The sequence shown here is derived from an EMBL/GenBank/DDBJ whole genome shotgun (WGS) entry which is preliminary data.</text>
</comment>
<evidence type="ECO:0000256" key="3">
    <source>
        <dbReference type="ARBA" id="ARBA00022679"/>
    </source>
</evidence>
<dbReference type="GO" id="GO:0004674">
    <property type="term" value="F:protein serine/threonine kinase activity"/>
    <property type="evidence" value="ECO:0007669"/>
    <property type="project" value="UniProtKB-EC"/>
</dbReference>
<evidence type="ECO:0000256" key="2">
    <source>
        <dbReference type="ARBA" id="ARBA00022527"/>
    </source>
</evidence>
<keyword evidence="6 7" id="KW-0067">ATP-binding</keyword>
<evidence type="ECO:0000313" key="11">
    <source>
        <dbReference type="Proteomes" id="UP001601992"/>
    </source>
</evidence>
<dbReference type="EMBL" id="JBIAQY010000021">
    <property type="protein sequence ID" value="MFF3573716.1"/>
    <property type="molecule type" value="Genomic_DNA"/>
</dbReference>
<keyword evidence="11" id="KW-1185">Reference proteome</keyword>
<sequence>MTPTRDLEGQVVGNYLLEEFLGEGAFGAVFRSTQLALGEPLRRVAVKLSHRAGLTDGETVDLLGDAFLLADAMDRITDAAAKLHLVHVFDAGRTEPDGRAFLAMEYVDGMSLADRIAHQGRLDAGQLTTWATEIAGALGALHRLDPPLVHRDLKPGNVVLGRDNRVRLIDFGLAVRPEESTHTAGGAGTVDYMAPEAATGRATPASDVYSLGVLMYEGLTGDHPFRDLIPPIDLSDDGQEAWLRAAKEQHSVVRPSVANNTVTRKLDRIVLQCLEYHPSERFTDAAEVLAALTRESPVPEEGPEPPTDGKPARRLRKRLQDVEAALATTRSGRDRFDLLRESAELLGRLDQHAQAALRLREAWEMTEHSALLRDTRHRVRLLTELAEAYRRSGNEFQAARFAALRNREQNGHR</sequence>
<dbReference type="SMART" id="SM00220">
    <property type="entry name" value="S_TKc"/>
    <property type="match status" value="1"/>
</dbReference>
<dbReference type="InterPro" id="IPR011009">
    <property type="entry name" value="Kinase-like_dom_sf"/>
</dbReference>
<evidence type="ECO:0000256" key="8">
    <source>
        <dbReference type="SAM" id="MobiDB-lite"/>
    </source>
</evidence>
<name>A0ABW6SBN3_9NOCA</name>
<evidence type="ECO:0000256" key="6">
    <source>
        <dbReference type="ARBA" id="ARBA00022840"/>
    </source>
</evidence>
<evidence type="ECO:0000256" key="5">
    <source>
        <dbReference type="ARBA" id="ARBA00022777"/>
    </source>
</evidence>
<keyword evidence="4 7" id="KW-0547">Nucleotide-binding</keyword>
<evidence type="ECO:0000313" key="10">
    <source>
        <dbReference type="EMBL" id="MFF3573716.1"/>
    </source>
</evidence>
<accession>A0ABW6SBN3</accession>
<dbReference type="PROSITE" id="PS50011">
    <property type="entry name" value="PROTEIN_KINASE_DOM"/>
    <property type="match status" value="1"/>
</dbReference>
<dbReference type="Proteomes" id="UP001601992">
    <property type="component" value="Unassembled WGS sequence"/>
</dbReference>
<reference evidence="10 11" key="1">
    <citation type="submission" date="2024-10" db="EMBL/GenBank/DDBJ databases">
        <title>The Natural Products Discovery Center: Release of the First 8490 Sequenced Strains for Exploring Actinobacteria Biosynthetic Diversity.</title>
        <authorList>
            <person name="Kalkreuter E."/>
            <person name="Kautsar S.A."/>
            <person name="Yang D."/>
            <person name="Bader C.D."/>
            <person name="Teijaro C.N."/>
            <person name="Fluegel L."/>
            <person name="Davis C.M."/>
            <person name="Simpson J.R."/>
            <person name="Lauterbach L."/>
            <person name="Steele A.D."/>
            <person name="Gui C."/>
            <person name="Meng S."/>
            <person name="Li G."/>
            <person name="Viehrig K."/>
            <person name="Ye F."/>
            <person name="Su P."/>
            <person name="Kiefer A.F."/>
            <person name="Nichols A."/>
            <person name="Cepeda A.J."/>
            <person name="Yan W."/>
            <person name="Fan B."/>
            <person name="Jiang Y."/>
            <person name="Adhikari A."/>
            <person name="Zheng C.-J."/>
            <person name="Schuster L."/>
            <person name="Cowan T.M."/>
            <person name="Smanski M.J."/>
            <person name="Chevrette M.G."/>
            <person name="De Carvalho L.P.S."/>
            <person name="Shen B."/>
        </authorList>
    </citation>
    <scope>NUCLEOTIDE SEQUENCE [LARGE SCALE GENOMIC DNA]</scope>
    <source>
        <strain evidence="10 11">NPDC002593</strain>
    </source>
</reference>
<dbReference type="InterPro" id="IPR017441">
    <property type="entry name" value="Protein_kinase_ATP_BS"/>
</dbReference>
<dbReference type="Gene3D" id="3.30.200.20">
    <property type="entry name" value="Phosphorylase Kinase, domain 1"/>
    <property type="match status" value="1"/>
</dbReference>
<gene>
    <name evidence="10" type="ORF">ACFYXQ_38760</name>
</gene>
<dbReference type="EC" id="2.7.11.1" evidence="1"/>
<feature type="binding site" evidence="7">
    <location>
        <position position="47"/>
    </location>
    <ligand>
        <name>ATP</name>
        <dbReference type="ChEBI" id="CHEBI:30616"/>
    </ligand>
</feature>
<evidence type="ECO:0000256" key="1">
    <source>
        <dbReference type="ARBA" id="ARBA00012513"/>
    </source>
</evidence>
<keyword evidence="3 10" id="KW-0808">Transferase</keyword>
<organism evidence="10 11">
    <name type="scientific">Nocardia jiangxiensis</name>
    <dbReference type="NCBI Taxonomy" id="282685"/>
    <lineage>
        <taxon>Bacteria</taxon>
        <taxon>Bacillati</taxon>
        <taxon>Actinomycetota</taxon>
        <taxon>Actinomycetes</taxon>
        <taxon>Mycobacteriales</taxon>
        <taxon>Nocardiaceae</taxon>
        <taxon>Nocardia</taxon>
    </lineage>
</organism>
<dbReference type="InterPro" id="IPR000719">
    <property type="entry name" value="Prot_kinase_dom"/>
</dbReference>
<keyword evidence="2" id="KW-0723">Serine/threonine-protein kinase</keyword>
<dbReference type="PANTHER" id="PTHR43289:SF6">
    <property type="entry name" value="SERINE_THREONINE-PROTEIN KINASE NEKL-3"/>
    <property type="match status" value="1"/>
</dbReference>
<evidence type="ECO:0000259" key="9">
    <source>
        <dbReference type="PROSITE" id="PS50011"/>
    </source>
</evidence>
<dbReference type="Gene3D" id="1.10.510.10">
    <property type="entry name" value="Transferase(Phosphotransferase) domain 1"/>
    <property type="match status" value="1"/>
</dbReference>
<feature type="region of interest" description="Disordered" evidence="8">
    <location>
        <begin position="294"/>
        <end position="314"/>
    </location>
</feature>
<protein>
    <recommendedName>
        <fullName evidence="1">non-specific serine/threonine protein kinase</fullName>
        <ecNumber evidence="1">2.7.11.1</ecNumber>
    </recommendedName>
</protein>
<dbReference type="SUPFAM" id="SSF56112">
    <property type="entry name" value="Protein kinase-like (PK-like)"/>
    <property type="match status" value="1"/>
</dbReference>
<dbReference type="PANTHER" id="PTHR43289">
    <property type="entry name" value="MITOGEN-ACTIVATED PROTEIN KINASE KINASE KINASE 20-RELATED"/>
    <property type="match status" value="1"/>
</dbReference>
<evidence type="ECO:0000256" key="4">
    <source>
        <dbReference type="ARBA" id="ARBA00022741"/>
    </source>
</evidence>
<dbReference type="RefSeq" id="WP_387406508.1">
    <property type="nucleotide sequence ID" value="NZ_JBIAQY010000021.1"/>
</dbReference>
<proteinExistence type="predicted"/>
<dbReference type="InterPro" id="IPR008271">
    <property type="entry name" value="Ser/Thr_kinase_AS"/>
</dbReference>
<dbReference type="Pfam" id="PF00069">
    <property type="entry name" value="Pkinase"/>
    <property type="match status" value="1"/>
</dbReference>
<keyword evidence="5 10" id="KW-0418">Kinase</keyword>
<dbReference type="CDD" id="cd14014">
    <property type="entry name" value="STKc_PknB_like"/>
    <property type="match status" value="1"/>
</dbReference>